<feature type="compositionally biased region" description="Basic and acidic residues" evidence="1">
    <location>
        <begin position="522"/>
        <end position="533"/>
    </location>
</feature>
<dbReference type="EMBL" id="JANIEX010000671">
    <property type="protein sequence ID" value="KAJ3564336.1"/>
    <property type="molecule type" value="Genomic_DNA"/>
</dbReference>
<dbReference type="PANTHER" id="PTHR47938">
    <property type="entry name" value="RESPIRATORY COMPLEX I CHAPERONE (CIA84), PUTATIVE (AFU_ORTHOLOGUE AFUA_2G06020)-RELATED"/>
    <property type="match status" value="1"/>
</dbReference>
<dbReference type="GO" id="GO:0003729">
    <property type="term" value="F:mRNA binding"/>
    <property type="evidence" value="ECO:0007669"/>
    <property type="project" value="TreeGrafter"/>
</dbReference>
<dbReference type="PANTHER" id="PTHR47938:SF35">
    <property type="entry name" value="PENTATRICOPEPTIDE REPEAT-CONTAINING PROTEIN 4, MITOCHONDRIAL-RELATED"/>
    <property type="match status" value="1"/>
</dbReference>
<sequence>MSFYAASLPHGLLEMTLNRTHGASSNAFRSATTSGHLSRNSRMMHAAALAVKTPEQPTSIETHGAPLPAPTGRGRRRRGLSLAVRAGLEGPRASVELDKRIKALEVAVVEEEKSAAPASYSEDDLMFLYEDLLAIPAKHPSPPVNLAALDEHLAEQDAETVKEAERRLLQTYPELSTQDTHSQEIDQEDAHPKVTSTYPTHRIVLGHAQRIVSQLEEMRESAMRGSNAEGQPIAGPSKITVPVSVLSIKECESLIRVSTKAQDGSAALLTLKLMQQSRLPIPENAVTDTLELLAKAGDTKGTETLITKFITTPTERQRHLHVKAYINATPQNVLPSEALNVLHSYESKALFAPIGAYTLCIHKLLNSFTPSHRAQAWDLYTHMRYVAHPNPDILLYSCMIRACAFPISTSRTAEPEKALDLWTEMTVDRKIEPSVQAYNAVILACARSGERVYINEAYRLAKEMVDAFRDARGNSVFGPNRATFIALLEAAKRSGDLARARWILAEIVKGSKTEDFDPETEEPQKAEESQKVEVDEEIMMHLFQAYAGYRTPFHRGRMTVVPEAKHLAQSSEAPKSTAASTSSGASAEATSSVSNGPTALTLDSLPSFSHIPPQTHQEVLNETTFLLQRILHDTGVMSGHHEENPHFSPSLVGKFAKVNITSRLIASYIAVLVRHAPLELTRRVFWSIFDQLGVPRTARIYIEALEACSNRTRNPEKRITAIQFGQEIWDKLQEIEDVGHDGEGGQMTWGQRDLSPRIIERAYAARLRLLVSNKQVNQAMALVRLFVERYPPAAIRPPPERDYFQSTRTSLFGAARPLVRMTSRVDIPDDSVPPFLTFYDLEYLHHKLVQTGRKQEMAYLKWVSKSYEWMLRVRRDESYKTNPTAPPHVEKASEDEID</sequence>
<feature type="compositionally biased region" description="Low complexity" evidence="1">
    <location>
        <begin position="570"/>
        <end position="594"/>
    </location>
</feature>
<dbReference type="AlphaFoldDB" id="A0AAD5VMP1"/>
<dbReference type="InterPro" id="IPR011990">
    <property type="entry name" value="TPR-like_helical_dom_sf"/>
</dbReference>
<feature type="region of interest" description="Disordered" evidence="1">
    <location>
        <begin position="564"/>
        <end position="596"/>
    </location>
</feature>
<evidence type="ECO:0000313" key="3">
    <source>
        <dbReference type="Proteomes" id="UP001213000"/>
    </source>
</evidence>
<feature type="region of interest" description="Disordered" evidence="1">
    <location>
        <begin position="53"/>
        <end position="76"/>
    </location>
</feature>
<name>A0AAD5VMP1_9AGAR</name>
<dbReference type="Gene3D" id="1.25.40.10">
    <property type="entry name" value="Tetratricopeptide repeat domain"/>
    <property type="match status" value="1"/>
</dbReference>
<keyword evidence="3" id="KW-1185">Reference proteome</keyword>
<gene>
    <name evidence="2" type="ORF">NP233_g8356</name>
</gene>
<comment type="caution">
    <text evidence="2">The sequence shown here is derived from an EMBL/GenBank/DDBJ whole genome shotgun (WGS) entry which is preliminary data.</text>
</comment>
<proteinExistence type="predicted"/>
<evidence type="ECO:0000256" key="1">
    <source>
        <dbReference type="SAM" id="MobiDB-lite"/>
    </source>
</evidence>
<dbReference type="Proteomes" id="UP001213000">
    <property type="component" value="Unassembled WGS sequence"/>
</dbReference>
<protein>
    <submittedName>
        <fullName evidence="2">Uncharacterized protein</fullName>
    </submittedName>
</protein>
<reference evidence="2" key="1">
    <citation type="submission" date="2022-07" db="EMBL/GenBank/DDBJ databases">
        <title>Genome Sequence of Leucocoprinus birnbaumii.</title>
        <authorList>
            <person name="Buettner E."/>
        </authorList>
    </citation>
    <scope>NUCLEOTIDE SEQUENCE</scope>
    <source>
        <strain evidence="2">VT141</strain>
    </source>
</reference>
<feature type="region of interest" description="Disordered" evidence="1">
    <location>
        <begin position="513"/>
        <end position="533"/>
    </location>
</feature>
<accession>A0AAD5VMP1</accession>
<evidence type="ECO:0000313" key="2">
    <source>
        <dbReference type="EMBL" id="KAJ3564336.1"/>
    </source>
</evidence>
<organism evidence="2 3">
    <name type="scientific">Leucocoprinus birnbaumii</name>
    <dbReference type="NCBI Taxonomy" id="56174"/>
    <lineage>
        <taxon>Eukaryota</taxon>
        <taxon>Fungi</taxon>
        <taxon>Dikarya</taxon>
        <taxon>Basidiomycota</taxon>
        <taxon>Agaricomycotina</taxon>
        <taxon>Agaricomycetes</taxon>
        <taxon>Agaricomycetidae</taxon>
        <taxon>Agaricales</taxon>
        <taxon>Agaricineae</taxon>
        <taxon>Agaricaceae</taxon>
        <taxon>Leucocoprinus</taxon>
    </lineage>
</organism>